<protein>
    <submittedName>
        <fullName evidence="2">Glycoside hydrolase family 125 protein</fullName>
    </submittedName>
</protein>
<dbReference type="Proteomes" id="UP000824028">
    <property type="component" value="Unassembled WGS sequence"/>
</dbReference>
<dbReference type="InterPro" id="IPR008313">
    <property type="entry name" value="GH125"/>
</dbReference>
<dbReference type="SUPFAM" id="SSF48208">
    <property type="entry name" value="Six-hairpin glycosidases"/>
    <property type="match status" value="1"/>
</dbReference>
<feature type="signal peptide" evidence="1">
    <location>
        <begin position="1"/>
        <end position="32"/>
    </location>
</feature>
<reference evidence="2" key="2">
    <citation type="submission" date="2021-04" db="EMBL/GenBank/DDBJ databases">
        <authorList>
            <person name="Gilroy R."/>
        </authorList>
    </citation>
    <scope>NUCLEOTIDE SEQUENCE</scope>
    <source>
        <strain evidence="2">ChiHjej9B8-1298</strain>
    </source>
</reference>
<dbReference type="SMART" id="SM01149">
    <property type="entry name" value="DUF1237"/>
    <property type="match status" value="1"/>
</dbReference>
<keyword evidence="2" id="KW-0378">Hydrolase</keyword>
<feature type="chain" id="PRO_5039051888" evidence="1">
    <location>
        <begin position="33"/>
        <end position="485"/>
    </location>
</feature>
<reference evidence="2" key="1">
    <citation type="journal article" date="2021" name="PeerJ">
        <title>Extensive microbial diversity within the chicken gut microbiome revealed by metagenomics and culture.</title>
        <authorList>
            <person name="Gilroy R."/>
            <person name="Ravi A."/>
            <person name="Getino M."/>
            <person name="Pursley I."/>
            <person name="Horton D.L."/>
            <person name="Alikhan N.F."/>
            <person name="Baker D."/>
            <person name="Gharbi K."/>
            <person name="Hall N."/>
            <person name="Watson M."/>
            <person name="Adriaenssens E.M."/>
            <person name="Foster-Nyarko E."/>
            <person name="Jarju S."/>
            <person name="Secka A."/>
            <person name="Antonio M."/>
            <person name="Oren A."/>
            <person name="Chaudhuri R.R."/>
            <person name="La Ragione R."/>
            <person name="Hildebrand F."/>
            <person name="Pallen M.J."/>
        </authorList>
    </citation>
    <scope>NUCLEOTIDE SEQUENCE</scope>
    <source>
        <strain evidence="2">ChiHjej9B8-1298</strain>
    </source>
</reference>
<comment type="caution">
    <text evidence="2">The sequence shown here is derived from an EMBL/GenBank/DDBJ whole genome shotgun (WGS) entry which is preliminary data.</text>
</comment>
<evidence type="ECO:0000313" key="3">
    <source>
        <dbReference type="Proteomes" id="UP000824028"/>
    </source>
</evidence>
<dbReference type="PROSITE" id="PS51318">
    <property type="entry name" value="TAT"/>
    <property type="match status" value="1"/>
</dbReference>
<dbReference type="PANTHER" id="PTHR31047:SF0">
    <property type="entry name" value="MEIOTICALLY UP-REGULATED GENE 157 PROTEIN"/>
    <property type="match status" value="1"/>
</dbReference>
<evidence type="ECO:0000256" key="1">
    <source>
        <dbReference type="SAM" id="SignalP"/>
    </source>
</evidence>
<dbReference type="GO" id="GO:0016787">
    <property type="term" value="F:hydrolase activity"/>
    <property type="evidence" value="ECO:0007669"/>
    <property type="project" value="UniProtKB-KW"/>
</dbReference>
<dbReference type="AlphaFoldDB" id="A0A9D2J1Y2"/>
<sequence length="485" mass="54994">MKGNNSMSRRRFLQTGGLALAALAVHPFDSLAAAAGGSSTYKSLRPAPDKRHFTSRAVEAVIAETKPKIKDEKLRWMFENCFPNTLDTTVKHTVKDGKPDTFVITGDIEAMWLRDSSAQVWPYLPLMKDDEPLRRLVEGLIRRQAECICIDPYANAFNDGPLGSYWETDHTQHMVKELHERKWEIDSLCYPIRLAYHYWKLTGDTAPFDAQWHTAMTLVVKTFKEQQRKDGLGPYSFRRDCDRPTDSQINNGWGAPVKPVGLIVSAFRPSDDATQYGFLVPSNMFAVVSLRQLAEMERSIRRDEAFASECQALAEEVDEAIRRYAIVNHPVCGRIYAFEVDGYGNALCMDDANVPSLLAAPYLGYCSPKDAIYRNTRKMIWSDNNPYFFRGKAGEGVGGPHVGLNYAWPMSLIMKAFTTDDADEVRDCLRMLRDTDGGTGFMHESFNVNDAKDFTRSWFAWTNTLFGELILHTVREYPTLLSQQL</sequence>
<dbReference type="PANTHER" id="PTHR31047">
    <property type="entry name" value="MEIOTICALLY UP-REGULATED GENE 157 PROTEIN"/>
    <property type="match status" value="1"/>
</dbReference>
<dbReference type="Pfam" id="PF06824">
    <property type="entry name" value="Glyco_hydro_125"/>
    <property type="match status" value="1"/>
</dbReference>
<dbReference type="EMBL" id="DXBX01000086">
    <property type="protein sequence ID" value="HIZ33965.1"/>
    <property type="molecule type" value="Genomic_DNA"/>
</dbReference>
<dbReference type="GO" id="GO:0005975">
    <property type="term" value="P:carbohydrate metabolic process"/>
    <property type="evidence" value="ECO:0007669"/>
    <property type="project" value="InterPro"/>
</dbReference>
<gene>
    <name evidence="2" type="ORF">H9814_10610</name>
</gene>
<dbReference type="PIRSF" id="PIRSF028846">
    <property type="entry name" value="UCP028846"/>
    <property type="match status" value="1"/>
</dbReference>
<accession>A0A9D2J1Y2</accession>
<dbReference type="InterPro" id="IPR012341">
    <property type="entry name" value="6hp_glycosidase-like_sf"/>
</dbReference>
<proteinExistence type="predicted"/>
<evidence type="ECO:0000313" key="2">
    <source>
        <dbReference type="EMBL" id="HIZ33965.1"/>
    </source>
</evidence>
<dbReference type="InterPro" id="IPR008928">
    <property type="entry name" value="6-hairpin_glycosidase_sf"/>
</dbReference>
<keyword evidence="1" id="KW-0732">Signal</keyword>
<name>A0A9D2J1Y2_9BACE</name>
<dbReference type="Gene3D" id="1.50.10.10">
    <property type="match status" value="1"/>
</dbReference>
<organism evidence="2 3">
    <name type="scientific">Candidatus Bacteroides merdigallinarum</name>
    <dbReference type="NCBI Taxonomy" id="2838473"/>
    <lineage>
        <taxon>Bacteria</taxon>
        <taxon>Pseudomonadati</taxon>
        <taxon>Bacteroidota</taxon>
        <taxon>Bacteroidia</taxon>
        <taxon>Bacteroidales</taxon>
        <taxon>Bacteroidaceae</taxon>
        <taxon>Bacteroides</taxon>
    </lineage>
</organism>
<dbReference type="InterPro" id="IPR006311">
    <property type="entry name" value="TAT_signal"/>
</dbReference>